<name>A0ABY8AUD5_9GAMM</name>
<sequence length="372" mass="41954">MARNIEKSSEISHRALNFKEAIANLAYKLSGGISTALIAIVEFKSLIDSVTDNDLKSKILDLRIEIRNEIVTLNDVLSIMNKDICVKKLAQQTTKILNENIANQILESNLNSVSQNERNPCLILFTIVQNVEEGLKGIKKYLLPLSQEELLNVIKERNHDQNSLLHIAARDSNDNRRLLAILTLIYPRHRAEVALEQNCNGDPLIHLLADKNDKFASLKEFLSLVPPEDRLQAINAKDRLNGNPILHNLATLRDSPEGIVITLESLPTEMRLEAIRTKNDDGYSLVDILVKNSNEKILQAVSDLVPEAKTEIEELMQRKKMNASEYSASFINTMGKTNNASEENLSKNNPDKTATADSESKKRWVMPQRRKF</sequence>
<gene>
    <name evidence="2" type="ORF">PXX05_05725</name>
</gene>
<dbReference type="Proteomes" id="UP001222087">
    <property type="component" value="Chromosome"/>
</dbReference>
<dbReference type="EMBL" id="CP119078">
    <property type="protein sequence ID" value="WED44284.1"/>
    <property type="molecule type" value="Genomic_DNA"/>
</dbReference>
<accession>A0ABY8AUD5</accession>
<evidence type="ECO:0000313" key="2">
    <source>
        <dbReference type="EMBL" id="WED44284.1"/>
    </source>
</evidence>
<organism evidence="2 3">
    <name type="scientific">Legionella cardiaca</name>
    <dbReference type="NCBI Taxonomy" id="1071983"/>
    <lineage>
        <taxon>Bacteria</taxon>
        <taxon>Pseudomonadati</taxon>
        <taxon>Pseudomonadota</taxon>
        <taxon>Gammaproteobacteria</taxon>
        <taxon>Legionellales</taxon>
        <taxon>Legionellaceae</taxon>
        <taxon>Legionella</taxon>
    </lineage>
</organism>
<dbReference type="RefSeq" id="WP_275090101.1">
    <property type="nucleotide sequence ID" value="NZ_CP119078.1"/>
</dbReference>
<evidence type="ECO:0000313" key="3">
    <source>
        <dbReference type="Proteomes" id="UP001222087"/>
    </source>
</evidence>
<evidence type="ECO:0008006" key="4">
    <source>
        <dbReference type="Google" id="ProtNLM"/>
    </source>
</evidence>
<feature type="region of interest" description="Disordered" evidence="1">
    <location>
        <begin position="337"/>
        <end position="372"/>
    </location>
</feature>
<feature type="compositionally biased region" description="Polar residues" evidence="1">
    <location>
        <begin position="337"/>
        <end position="357"/>
    </location>
</feature>
<dbReference type="Gene3D" id="1.25.40.20">
    <property type="entry name" value="Ankyrin repeat-containing domain"/>
    <property type="match status" value="1"/>
</dbReference>
<evidence type="ECO:0000256" key="1">
    <source>
        <dbReference type="SAM" id="MobiDB-lite"/>
    </source>
</evidence>
<protein>
    <recommendedName>
        <fullName evidence="4">Ankyrin repeats (3 copies)</fullName>
    </recommendedName>
</protein>
<dbReference type="InterPro" id="IPR036770">
    <property type="entry name" value="Ankyrin_rpt-contain_sf"/>
</dbReference>
<reference evidence="2 3" key="1">
    <citation type="submission" date="2023-02" db="EMBL/GenBank/DDBJ databases">
        <title>Genome Sequence of L. cardiaca H63T.</title>
        <authorList>
            <person name="Lopez A.E."/>
            <person name="Cianciotto N.P."/>
        </authorList>
    </citation>
    <scope>NUCLEOTIDE SEQUENCE [LARGE SCALE GENOMIC DNA]</scope>
    <source>
        <strain evidence="2 3">H63</strain>
    </source>
</reference>
<keyword evidence="3" id="KW-1185">Reference proteome</keyword>
<proteinExistence type="predicted"/>